<reference evidence="1 2" key="1">
    <citation type="submission" date="2018-06" db="EMBL/GenBank/DDBJ databases">
        <authorList>
            <consortium name="Pathogen Informatics"/>
            <person name="Doyle S."/>
        </authorList>
    </citation>
    <scope>NUCLEOTIDE SEQUENCE [LARGE SCALE GENOMIC DNA]</scope>
    <source>
        <strain evidence="2">NCTC 11048</strain>
    </source>
</reference>
<accession>A0A380G9F8</accession>
<evidence type="ECO:0000313" key="2">
    <source>
        <dbReference type="Proteomes" id="UP000255549"/>
    </source>
</evidence>
<sequence length="63" mass="7535">MYFHLLTQDYFDTYQYLDEFQEDNTRGHGVMILDINNQLIAIPLRSAISDKHRNLSHLFPYTT</sequence>
<protein>
    <submittedName>
        <fullName evidence="1">Uncharacterized protein</fullName>
    </submittedName>
</protein>
<proteinExistence type="predicted"/>
<organism evidence="1 2">
    <name type="scientific">Staphylococcus intermedius NCTC 11048</name>
    <dbReference type="NCBI Taxonomy" id="1141106"/>
    <lineage>
        <taxon>Bacteria</taxon>
        <taxon>Bacillati</taxon>
        <taxon>Bacillota</taxon>
        <taxon>Bacilli</taxon>
        <taxon>Bacillales</taxon>
        <taxon>Staphylococcaceae</taxon>
        <taxon>Staphylococcus</taxon>
        <taxon>Staphylococcus intermedius group</taxon>
    </lineage>
</organism>
<dbReference type="EMBL" id="UHDP01000003">
    <property type="protein sequence ID" value="SUM46980.1"/>
    <property type="molecule type" value="Genomic_DNA"/>
</dbReference>
<keyword evidence="2" id="KW-1185">Reference proteome</keyword>
<dbReference type="AlphaFoldDB" id="A0A380G9F8"/>
<name>A0A380G9F8_STAIN</name>
<gene>
    <name evidence="1" type="ORF">NCTC11048_02048</name>
</gene>
<dbReference type="Proteomes" id="UP000255549">
    <property type="component" value="Unassembled WGS sequence"/>
</dbReference>
<evidence type="ECO:0000313" key="1">
    <source>
        <dbReference type="EMBL" id="SUM46980.1"/>
    </source>
</evidence>